<name>A0A2X4TLX9_9NOCA</name>
<dbReference type="RefSeq" id="WP_169848823.1">
    <property type="nucleotide sequence ID" value="NZ_JAFBBL010000001.1"/>
</dbReference>
<protein>
    <submittedName>
        <fullName evidence="2">Uncharacterized protein</fullName>
    </submittedName>
</protein>
<keyword evidence="1" id="KW-0812">Transmembrane</keyword>
<feature type="transmembrane region" description="Helical" evidence="1">
    <location>
        <begin position="30"/>
        <end position="50"/>
    </location>
</feature>
<dbReference type="EMBL" id="LS483468">
    <property type="protein sequence ID" value="SQI28406.1"/>
    <property type="molecule type" value="Genomic_DNA"/>
</dbReference>
<dbReference type="KEGG" id="rcr:NCTC10994_00150"/>
<evidence type="ECO:0000256" key="1">
    <source>
        <dbReference type="SAM" id="Phobius"/>
    </source>
</evidence>
<keyword evidence="1" id="KW-1133">Transmembrane helix</keyword>
<proteinExistence type="predicted"/>
<feature type="transmembrane region" description="Helical" evidence="1">
    <location>
        <begin position="7"/>
        <end position="24"/>
    </location>
</feature>
<reference evidence="2 3" key="1">
    <citation type="submission" date="2018-06" db="EMBL/GenBank/DDBJ databases">
        <authorList>
            <consortium name="Pathogen Informatics"/>
            <person name="Doyle S."/>
        </authorList>
    </citation>
    <scope>NUCLEOTIDE SEQUENCE [LARGE SCALE GENOMIC DNA]</scope>
    <source>
        <strain evidence="2 3">NCTC10994</strain>
    </source>
</reference>
<evidence type="ECO:0000313" key="2">
    <source>
        <dbReference type="EMBL" id="SQI28406.1"/>
    </source>
</evidence>
<accession>A0A2X4TLX9</accession>
<keyword evidence="3" id="KW-1185">Reference proteome</keyword>
<keyword evidence="1" id="KW-0472">Membrane</keyword>
<evidence type="ECO:0000313" key="3">
    <source>
        <dbReference type="Proteomes" id="UP000249091"/>
    </source>
</evidence>
<dbReference type="Proteomes" id="UP000249091">
    <property type="component" value="Chromosome 1"/>
</dbReference>
<organism evidence="2 3">
    <name type="scientific">Rhodococcus coprophilus</name>
    <dbReference type="NCBI Taxonomy" id="38310"/>
    <lineage>
        <taxon>Bacteria</taxon>
        <taxon>Bacillati</taxon>
        <taxon>Actinomycetota</taxon>
        <taxon>Actinomycetes</taxon>
        <taxon>Mycobacteriales</taxon>
        <taxon>Nocardiaceae</taxon>
        <taxon>Rhodococcus</taxon>
    </lineage>
</organism>
<sequence>MDVVLTYLCFIAAGILAGGTWSMWKARNTLFAGILLALGLLAAIAGVLRLL</sequence>
<dbReference type="AlphaFoldDB" id="A0A2X4TLX9"/>
<gene>
    <name evidence="2" type="ORF">NCTC10994_00150</name>
</gene>